<dbReference type="PANTHER" id="PTHR10815">
    <property type="entry name" value="METHYLATED-DNA--PROTEIN-CYSTEINE METHYLTRANSFERASE"/>
    <property type="match status" value="1"/>
</dbReference>
<feature type="domain" description="Methylguanine DNA methyltransferase ribonuclease-like" evidence="10">
    <location>
        <begin position="2"/>
        <end position="75"/>
    </location>
</feature>
<keyword evidence="6" id="KW-0227">DNA damage</keyword>
<comment type="catalytic activity">
    <reaction evidence="1">
        <text>a 4-O-methyl-thymidine in DNA + L-cysteinyl-[protein] = a thymidine in DNA + S-methyl-L-cysteinyl-[protein]</text>
        <dbReference type="Rhea" id="RHEA:53428"/>
        <dbReference type="Rhea" id="RHEA-COMP:10131"/>
        <dbReference type="Rhea" id="RHEA-COMP:10132"/>
        <dbReference type="Rhea" id="RHEA-COMP:13555"/>
        <dbReference type="Rhea" id="RHEA-COMP:13556"/>
        <dbReference type="ChEBI" id="CHEBI:29950"/>
        <dbReference type="ChEBI" id="CHEBI:82612"/>
        <dbReference type="ChEBI" id="CHEBI:137386"/>
        <dbReference type="ChEBI" id="CHEBI:137387"/>
        <dbReference type="EC" id="2.1.1.63"/>
    </reaction>
</comment>
<name>A0A849SIA3_UNCEI</name>
<evidence type="ECO:0000256" key="3">
    <source>
        <dbReference type="ARBA" id="ARBA00011918"/>
    </source>
</evidence>
<comment type="catalytic activity">
    <reaction evidence="8">
        <text>a 6-O-methyl-2'-deoxyguanosine in DNA + L-cysteinyl-[protein] = S-methyl-L-cysteinyl-[protein] + a 2'-deoxyguanosine in DNA</text>
        <dbReference type="Rhea" id="RHEA:24000"/>
        <dbReference type="Rhea" id="RHEA-COMP:10131"/>
        <dbReference type="Rhea" id="RHEA-COMP:10132"/>
        <dbReference type="Rhea" id="RHEA-COMP:11367"/>
        <dbReference type="Rhea" id="RHEA-COMP:11368"/>
        <dbReference type="ChEBI" id="CHEBI:29950"/>
        <dbReference type="ChEBI" id="CHEBI:82612"/>
        <dbReference type="ChEBI" id="CHEBI:85445"/>
        <dbReference type="ChEBI" id="CHEBI:85448"/>
        <dbReference type="EC" id="2.1.1.63"/>
    </reaction>
</comment>
<evidence type="ECO:0000259" key="9">
    <source>
        <dbReference type="Pfam" id="PF01035"/>
    </source>
</evidence>
<evidence type="ECO:0000256" key="5">
    <source>
        <dbReference type="ARBA" id="ARBA00022679"/>
    </source>
</evidence>
<evidence type="ECO:0000256" key="8">
    <source>
        <dbReference type="ARBA" id="ARBA00049348"/>
    </source>
</evidence>
<comment type="similarity">
    <text evidence="2">Belongs to the MGMT family.</text>
</comment>
<dbReference type="EMBL" id="JABFRW010000096">
    <property type="protein sequence ID" value="NOT34161.1"/>
    <property type="molecule type" value="Genomic_DNA"/>
</dbReference>
<dbReference type="InterPro" id="IPR036388">
    <property type="entry name" value="WH-like_DNA-bd_sf"/>
</dbReference>
<organism evidence="11 12">
    <name type="scientific">Eiseniibacteriota bacterium</name>
    <dbReference type="NCBI Taxonomy" id="2212470"/>
    <lineage>
        <taxon>Bacteria</taxon>
        <taxon>Candidatus Eiseniibacteriota</taxon>
    </lineage>
</organism>
<dbReference type="InterPro" id="IPR008332">
    <property type="entry name" value="MethylG_MeTrfase_N"/>
</dbReference>
<dbReference type="Gene3D" id="3.30.160.70">
    <property type="entry name" value="Methylated DNA-protein cysteine methyltransferase domain"/>
    <property type="match status" value="1"/>
</dbReference>
<evidence type="ECO:0000259" key="10">
    <source>
        <dbReference type="Pfam" id="PF02870"/>
    </source>
</evidence>
<dbReference type="NCBIfam" id="TIGR00589">
    <property type="entry name" value="ogt"/>
    <property type="match status" value="1"/>
</dbReference>
<evidence type="ECO:0000256" key="6">
    <source>
        <dbReference type="ARBA" id="ARBA00022763"/>
    </source>
</evidence>
<dbReference type="Pfam" id="PF01035">
    <property type="entry name" value="DNA_binding_1"/>
    <property type="match status" value="1"/>
</dbReference>
<reference evidence="11 12" key="1">
    <citation type="submission" date="2020-04" db="EMBL/GenBank/DDBJ databases">
        <title>Metagenomic profiling of ammonia- and methane-oxidizing microorganisms in a Dutch drinking water treatment plant.</title>
        <authorList>
            <person name="Poghosyan L."/>
            <person name="Leucker S."/>
        </authorList>
    </citation>
    <scope>NUCLEOTIDE SEQUENCE [LARGE SCALE GENOMIC DNA]</scope>
    <source>
        <strain evidence="11">S-RSF-IL-03</strain>
    </source>
</reference>
<keyword evidence="4 11" id="KW-0489">Methyltransferase</keyword>
<dbReference type="GO" id="GO:0003908">
    <property type="term" value="F:methylated-DNA-[protein]-cysteine S-methyltransferase activity"/>
    <property type="evidence" value="ECO:0007669"/>
    <property type="project" value="UniProtKB-EC"/>
</dbReference>
<proteinExistence type="inferred from homology"/>
<dbReference type="EC" id="2.1.1.63" evidence="3"/>
<evidence type="ECO:0000313" key="11">
    <source>
        <dbReference type="EMBL" id="NOT34161.1"/>
    </source>
</evidence>
<evidence type="ECO:0000256" key="4">
    <source>
        <dbReference type="ARBA" id="ARBA00022603"/>
    </source>
</evidence>
<evidence type="ECO:0000313" key="12">
    <source>
        <dbReference type="Proteomes" id="UP000580839"/>
    </source>
</evidence>
<dbReference type="InterPro" id="IPR036631">
    <property type="entry name" value="MGMT_N_sf"/>
</dbReference>
<comment type="caution">
    <text evidence="11">The sequence shown here is derived from an EMBL/GenBank/DDBJ whole genome shotgun (WGS) entry which is preliminary data.</text>
</comment>
<dbReference type="Pfam" id="PF02870">
    <property type="entry name" value="Methyltransf_1N"/>
    <property type="match status" value="1"/>
</dbReference>
<dbReference type="PANTHER" id="PTHR10815:SF5">
    <property type="entry name" value="METHYLATED-DNA--PROTEIN-CYSTEINE METHYLTRANSFERASE"/>
    <property type="match status" value="1"/>
</dbReference>
<dbReference type="InterPro" id="IPR014048">
    <property type="entry name" value="MethylDNA_cys_MeTrfase_DNA-bd"/>
</dbReference>
<gene>
    <name evidence="11" type="ORF">HOP12_08340</name>
</gene>
<dbReference type="GO" id="GO:0006281">
    <property type="term" value="P:DNA repair"/>
    <property type="evidence" value="ECO:0007669"/>
    <property type="project" value="UniProtKB-KW"/>
</dbReference>
<evidence type="ECO:0000256" key="1">
    <source>
        <dbReference type="ARBA" id="ARBA00001286"/>
    </source>
</evidence>
<sequence length="184" mass="20007">MIASPVGLLFLAGSDRGVCHLEFMDRKSLKRVIAGHSPLHPGATWTPSLLELKPVVDQVEAYFNGGLVDFDVKLAPIGTDAQLKVWKALRAIPYGETVTYGDLAKRLKQPRAARAITLVAQQNPIALIVPCHRAVGAAGSLAGYPGGVTRRRWLLEHESAHRKRLESVGEEFVAAAGATRRTRR</sequence>
<evidence type="ECO:0000256" key="7">
    <source>
        <dbReference type="ARBA" id="ARBA00023204"/>
    </source>
</evidence>
<keyword evidence="5 11" id="KW-0808">Transferase</keyword>
<keyword evidence="7" id="KW-0234">DNA repair</keyword>
<dbReference type="SUPFAM" id="SSF53155">
    <property type="entry name" value="Methylated DNA-protein cysteine methyltransferase domain"/>
    <property type="match status" value="1"/>
</dbReference>
<dbReference type="FunFam" id="1.10.10.10:FF:000214">
    <property type="entry name" value="Methylated-DNA--protein-cysteine methyltransferase"/>
    <property type="match status" value="1"/>
</dbReference>
<dbReference type="Gene3D" id="1.10.10.10">
    <property type="entry name" value="Winged helix-like DNA-binding domain superfamily/Winged helix DNA-binding domain"/>
    <property type="match status" value="1"/>
</dbReference>
<dbReference type="GO" id="GO:0032259">
    <property type="term" value="P:methylation"/>
    <property type="evidence" value="ECO:0007669"/>
    <property type="project" value="UniProtKB-KW"/>
</dbReference>
<dbReference type="AlphaFoldDB" id="A0A849SIA3"/>
<protein>
    <recommendedName>
        <fullName evidence="3">methylated-DNA--[protein]-cysteine S-methyltransferase</fullName>
        <ecNumber evidence="3">2.1.1.63</ecNumber>
    </recommendedName>
</protein>
<evidence type="ECO:0000256" key="2">
    <source>
        <dbReference type="ARBA" id="ARBA00008711"/>
    </source>
</evidence>
<accession>A0A849SIA3</accession>
<dbReference type="Proteomes" id="UP000580839">
    <property type="component" value="Unassembled WGS sequence"/>
</dbReference>
<dbReference type="SUPFAM" id="SSF46767">
    <property type="entry name" value="Methylated DNA-protein cysteine methyltransferase, C-terminal domain"/>
    <property type="match status" value="1"/>
</dbReference>
<dbReference type="InterPro" id="IPR036217">
    <property type="entry name" value="MethylDNA_cys_MeTrfase_DNAb"/>
</dbReference>
<dbReference type="CDD" id="cd06445">
    <property type="entry name" value="ATase"/>
    <property type="match status" value="1"/>
</dbReference>
<feature type="domain" description="Methylated-DNA-[protein]-cysteine S-methyltransferase DNA binding" evidence="9">
    <location>
        <begin position="81"/>
        <end position="159"/>
    </location>
</feature>